<keyword evidence="2" id="KW-0472">Membrane</keyword>
<dbReference type="EMBL" id="OU594942">
    <property type="protein sequence ID" value="CAG9277322.1"/>
    <property type="molecule type" value="Genomic_DNA"/>
</dbReference>
<dbReference type="InterPro" id="IPR050600">
    <property type="entry name" value="SETD3_SETD6_MTase"/>
</dbReference>
<dbReference type="PANTHER" id="PTHR13271:SF137">
    <property type="entry name" value="SET DOMAIN-CONTAINING PROTEIN"/>
    <property type="match status" value="1"/>
</dbReference>
<sequence>MGKQKKTSGKGDSPTTARTGLADNVPPAEQHAAKKLGEWLLRDRYVFLWIAACAVLGSVVGFIAGTGSTGFSAAPVEPNLRQQNLGDRIRSNSLFQLMTFKSVWDDWLDRFVVWAIETERDLEAAEYARNPSHPRIFAVLREAVVREKGGYVHPDLGFLVPAPSGAARGLGMVRDSYQKCQSRCLPGTAEEKAREKEERRVAQSSSETYPLPDNFQYRQEEILLKIPLNFQMTRRSAMNLLSGLMPATIQERDSLHELDDAVLLALFLAHERGVGRYSRWTPYIASLPSNPSCGYSEAMRPYMLDAIYALREEIGVDVQGWPTELDRASKYAYRIAEALNLLYGPHIQSPMAVSSLQNIQWALCQVASRATAAKEKYGGLRLVPMLDLINHDENAGEFIELKGTERLKDHHFIDATEDDTGAFIVRSLRHGRRKPLKKGQELLANYNVPDYSPLDWFVSLGFVPPERWSPWEKIEPAFPRVRQDGPFAKESSPTSDLWDKHGPEILKSIKDTEL</sequence>
<dbReference type="AlphaFoldDB" id="A0A8J9WZQ3"/>
<evidence type="ECO:0000256" key="1">
    <source>
        <dbReference type="SAM" id="MobiDB-lite"/>
    </source>
</evidence>
<evidence type="ECO:0008006" key="4">
    <source>
        <dbReference type="Google" id="ProtNLM"/>
    </source>
</evidence>
<organism evidence="3">
    <name type="scientific">Phaeodactylum tricornutum</name>
    <name type="common">Diatom</name>
    <dbReference type="NCBI Taxonomy" id="2850"/>
    <lineage>
        <taxon>Eukaryota</taxon>
        <taxon>Sar</taxon>
        <taxon>Stramenopiles</taxon>
        <taxon>Ochrophyta</taxon>
        <taxon>Bacillariophyta</taxon>
        <taxon>Bacillariophyceae</taxon>
        <taxon>Bacillariophycidae</taxon>
        <taxon>Naviculales</taxon>
        <taxon>Phaeodactylaceae</taxon>
        <taxon>Phaeodactylum</taxon>
    </lineage>
</organism>
<evidence type="ECO:0000313" key="3">
    <source>
        <dbReference type="EMBL" id="CAG9277322.1"/>
    </source>
</evidence>
<dbReference type="Proteomes" id="UP000836788">
    <property type="component" value="Chromosome 1"/>
</dbReference>
<feature type="region of interest" description="Disordered" evidence="1">
    <location>
        <begin position="188"/>
        <end position="207"/>
    </location>
</feature>
<feature type="transmembrane region" description="Helical" evidence="2">
    <location>
        <begin position="45"/>
        <end position="65"/>
    </location>
</feature>
<accession>A0A8J9WZQ3</accession>
<dbReference type="InterPro" id="IPR046341">
    <property type="entry name" value="SET_dom_sf"/>
</dbReference>
<keyword evidence="2" id="KW-1133">Transmembrane helix</keyword>
<evidence type="ECO:0000256" key="2">
    <source>
        <dbReference type="SAM" id="Phobius"/>
    </source>
</evidence>
<protein>
    <recommendedName>
        <fullName evidence="4">SET domain-containing protein</fullName>
    </recommendedName>
</protein>
<dbReference type="CDD" id="cd10527">
    <property type="entry name" value="SET_LSMT"/>
    <property type="match status" value="1"/>
</dbReference>
<name>A0A8J9WZQ3_PHATR</name>
<feature type="compositionally biased region" description="Basic and acidic residues" evidence="1">
    <location>
        <begin position="189"/>
        <end position="201"/>
    </location>
</feature>
<feature type="region of interest" description="Disordered" evidence="1">
    <location>
        <begin position="482"/>
        <end position="503"/>
    </location>
</feature>
<feature type="region of interest" description="Disordered" evidence="1">
    <location>
        <begin position="1"/>
        <end position="26"/>
    </location>
</feature>
<dbReference type="PANTHER" id="PTHR13271">
    <property type="entry name" value="UNCHARACTERIZED PUTATIVE METHYLTRANSFERASE"/>
    <property type="match status" value="1"/>
</dbReference>
<reference evidence="3" key="1">
    <citation type="submission" date="2022-02" db="EMBL/GenBank/DDBJ databases">
        <authorList>
            <person name="Giguere J D."/>
        </authorList>
    </citation>
    <scope>NUCLEOTIDE SEQUENCE</scope>
    <source>
        <strain evidence="3">CCAP 1055/1</strain>
    </source>
</reference>
<dbReference type="Gene3D" id="3.90.1410.10">
    <property type="entry name" value="set domain protein methyltransferase, domain 1"/>
    <property type="match status" value="1"/>
</dbReference>
<keyword evidence="2" id="KW-0812">Transmembrane</keyword>
<dbReference type="GO" id="GO:0016279">
    <property type="term" value="F:protein-lysine N-methyltransferase activity"/>
    <property type="evidence" value="ECO:0007669"/>
    <property type="project" value="TreeGrafter"/>
</dbReference>
<dbReference type="SUPFAM" id="SSF82199">
    <property type="entry name" value="SET domain"/>
    <property type="match status" value="1"/>
</dbReference>
<gene>
    <name evidence="3" type="ORF">PTTT1_LOCUS3452</name>
</gene>
<proteinExistence type="predicted"/>